<dbReference type="CDD" id="cd12797">
    <property type="entry name" value="M23_peptidase"/>
    <property type="match status" value="1"/>
</dbReference>
<dbReference type="EMBL" id="BARS01004341">
    <property type="protein sequence ID" value="GAF76668.1"/>
    <property type="molecule type" value="Genomic_DNA"/>
</dbReference>
<dbReference type="SUPFAM" id="SSF51261">
    <property type="entry name" value="Duplicated hybrid motif"/>
    <property type="match status" value="1"/>
</dbReference>
<dbReference type="InterPro" id="IPR016047">
    <property type="entry name" value="M23ase_b-sheet_dom"/>
</dbReference>
<feature type="region of interest" description="Disordered" evidence="1">
    <location>
        <begin position="98"/>
        <end position="123"/>
    </location>
</feature>
<feature type="compositionally biased region" description="Pro residues" evidence="1">
    <location>
        <begin position="103"/>
        <end position="122"/>
    </location>
</feature>
<dbReference type="InterPro" id="IPR018392">
    <property type="entry name" value="LysM"/>
</dbReference>
<dbReference type="Gene3D" id="3.10.350.10">
    <property type="entry name" value="LysM domain"/>
    <property type="match status" value="1"/>
</dbReference>
<dbReference type="AlphaFoldDB" id="X0S6I5"/>
<dbReference type="CDD" id="cd00118">
    <property type="entry name" value="LysM"/>
    <property type="match status" value="1"/>
</dbReference>
<gene>
    <name evidence="3" type="ORF">S01H1_08467</name>
</gene>
<dbReference type="PROSITE" id="PS51782">
    <property type="entry name" value="LYSM"/>
    <property type="match status" value="1"/>
</dbReference>
<dbReference type="InterPro" id="IPR036779">
    <property type="entry name" value="LysM_dom_sf"/>
</dbReference>
<evidence type="ECO:0000256" key="1">
    <source>
        <dbReference type="SAM" id="MobiDB-lite"/>
    </source>
</evidence>
<dbReference type="PANTHER" id="PTHR21666:SF270">
    <property type="entry name" value="MUREIN HYDROLASE ACTIVATOR ENVC"/>
    <property type="match status" value="1"/>
</dbReference>
<dbReference type="GO" id="GO:0004222">
    <property type="term" value="F:metalloendopeptidase activity"/>
    <property type="evidence" value="ECO:0007669"/>
    <property type="project" value="TreeGrafter"/>
</dbReference>
<organism evidence="3">
    <name type="scientific">marine sediment metagenome</name>
    <dbReference type="NCBI Taxonomy" id="412755"/>
    <lineage>
        <taxon>unclassified sequences</taxon>
        <taxon>metagenomes</taxon>
        <taxon>ecological metagenomes</taxon>
    </lineage>
</organism>
<comment type="caution">
    <text evidence="3">The sequence shown here is derived from an EMBL/GenBank/DDBJ whole genome shotgun (WGS) entry which is preliminary data.</text>
</comment>
<dbReference type="PANTHER" id="PTHR21666">
    <property type="entry name" value="PEPTIDASE-RELATED"/>
    <property type="match status" value="1"/>
</dbReference>
<sequence length="249" mass="26135">VDVEYIFWNNPEVRDDPDLLLVGEQLLIPSVNGIIYHVKLGDTLSDIASFYQIDVQSILAFVSNDIASPDTVIEGMVLVLPGGVPPPPPIPAAVAAVEATNPEPEPPPEPAPEPAPEPPPPASTGYIWPFSGSISSHFGEYRGGNSYHMGLDIDAFGRYGAPVVAAASGTVVLVASTDWGLGTYIAIRHPDGSETVYAHLSAVYVGQGQSVGQGEQIGAIGCTGYCTGPHLHFELWIGGSPVNPLAYLP</sequence>
<evidence type="ECO:0000313" key="3">
    <source>
        <dbReference type="EMBL" id="GAF76668.1"/>
    </source>
</evidence>
<dbReference type="SUPFAM" id="SSF54106">
    <property type="entry name" value="LysM domain"/>
    <property type="match status" value="1"/>
</dbReference>
<proteinExistence type="predicted"/>
<protein>
    <recommendedName>
        <fullName evidence="2">LysM domain-containing protein</fullName>
    </recommendedName>
</protein>
<name>X0S6I5_9ZZZZ</name>
<dbReference type="SMART" id="SM00257">
    <property type="entry name" value="LysM"/>
    <property type="match status" value="1"/>
</dbReference>
<dbReference type="Pfam" id="PF01551">
    <property type="entry name" value="Peptidase_M23"/>
    <property type="match status" value="1"/>
</dbReference>
<dbReference type="InterPro" id="IPR050570">
    <property type="entry name" value="Cell_wall_metabolism_enzyme"/>
</dbReference>
<feature type="non-terminal residue" evidence="3">
    <location>
        <position position="1"/>
    </location>
</feature>
<evidence type="ECO:0000259" key="2">
    <source>
        <dbReference type="PROSITE" id="PS51782"/>
    </source>
</evidence>
<reference evidence="3" key="1">
    <citation type="journal article" date="2014" name="Front. Microbiol.">
        <title>High frequency of phylogenetically diverse reductive dehalogenase-homologous genes in deep subseafloor sedimentary metagenomes.</title>
        <authorList>
            <person name="Kawai M."/>
            <person name="Futagami T."/>
            <person name="Toyoda A."/>
            <person name="Takaki Y."/>
            <person name="Nishi S."/>
            <person name="Hori S."/>
            <person name="Arai W."/>
            <person name="Tsubouchi T."/>
            <person name="Morono Y."/>
            <person name="Uchiyama I."/>
            <person name="Ito T."/>
            <person name="Fujiyama A."/>
            <person name="Inagaki F."/>
            <person name="Takami H."/>
        </authorList>
    </citation>
    <scope>NUCLEOTIDE SEQUENCE</scope>
    <source>
        <strain evidence="3">Expedition CK06-06</strain>
    </source>
</reference>
<dbReference type="Pfam" id="PF01476">
    <property type="entry name" value="LysM"/>
    <property type="match status" value="1"/>
</dbReference>
<dbReference type="Gene3D" id="2.70.70.10">
    <property type="entry name" value="Glucose Permease (Domain IIA)"/>
    <property type="match status" value="1"/>
</dbReference>
<dbReference type="InterPro" id="IPR011055">
    <property type="entry name" value="Dup_hybrid_motif"/>
</dbReference>
<feature type="domain" description="LysM" evidence="2">
    <location>
        <begin position="34"/>
        <end position="80"/>
    </location>
</feature>
<accession>X0S6I5</accession>